<reference evidence="2 3" key="1">
    <citation type="submission" date="2012-06" db="EMBL/GenBank/DDBJ databases">
        <title>Complete genome of Terriglobus roseus DSM 18391.</title>
        <authorList>
            <consortium name="US DOE Joint Genome Institute (JGI-PGF)"/>
            <person name="Lucas S."/>
            <person name="Copeland A."/>
            <person name="Lapidus A."/>
            <person name="Glavina del Rio T."/>
            <person name="Dalin E."/>
            <person name="Tice H."/>
            <person name="Bruce D."/>
            <person name="Goodwin L."/>
            <person name="Pitluck S."/>
            <person name="Peters L."/>
            <person name="Mikhailova N."/>
            <person name="Munk A.C.C."/>
            <person name="Kyrpides N."/>
            <person name="Mavromatis K."/>
            <person name="Ivanova N."/>
            <person name="Brettin T."/>
            <person name="Detter J.C."/>
            <person name="Han C."/>
            <person name="Larimer F."/>
            <person name="Land M."/>
            <person name="Hauser L."/>
            <person name="Markowitz V."/>
            <person name="Cheng J.-F."/>
            <person name="Hugenholtz P."/>
            <person name="Woyke T."/>
            <person name="Wu D."/>
            <person name="Brambilla E."/>
            <person name="Klenk H.-P."/>
            <person name="Eisen J.A."/>
        </authorList>
    </citation>
    <scope>NUCLEOTIDE SEQUENCE [LARGE SCALE GENOMIC DNA]</scope>
    <source>
        <strain evidence="3">DSM 18391 / NRRL B-41598 / KBS 63</strain>
    </source>
</reference>
<dbReference type="HOGENOM" id="CLU_3030913_0_0_0"/>
<accession>I3ZC54</accession>
<name>I3ZC54_TERRK</name>
<sequence>MERMRTKARAIAKAADTAPPHPLEIQAHPNGGRKARDFLAQGEALGYSESRFRGL</sequence>
<dbReference type="Proteomes" id="UP000006056">
    <property type="component" value="Chromosome"/>
</dbReference>
<evidence type="ECO:0000313" key="3">
    <source>
        <dbReference type="Proteomes" id="UP000006056"/>
    </source>
</evidence>
<evidence type="ECO:0000256" key="1">
    <source>
        <dbReference type="SAM" id="MobiDB-lite"/>
    </source>
</evidence>
<proteinExistence type="predicted"/>
<protein>
    <submittedName>
        <fullName evidence="2">Uncharacterized protein</fullName>
    </submittedName>
</protein>
<feature type="compositionally biased region" description="Basic residues" evidence="1">
    <location>
        <begin position="1"/>
        <end position="10"/>
    </location>
</feature>
<gene>
    <name evidence="2" type="ordered locus">Terro_0481</name>
</gene>
<keyword evidence="3" id="KW-1185">Reference proteome</keyword>
<dbReference type="KEGG" id="trs:Terro_0481"/>
<dbReference type="AlphaFoldDB" id="I3ZC54"/>
<evidence type="ECO:0000313" key="2">
    <source>
        <dbReference type="EMBL" id="AFL86822.1"/>
    </source>
</evidence>
<organism evidence="2 3">
    <name type="scientific">Terriglobus roseus (strain DSM 18391 / NRRL B-41598 / KBS 63)</name>
    <dbReference type="NCBI Taxonomy" id="926566"/>
    <lineage>
        <taxon>Bacteria</taxon>
        <taxon>Pseudomonadati</taxon>
        <taxon>Acidobacteriota</taxon>
        <taxon>Terriglobia</taxon>
        <taxon>Terriglobales</taxon>
        <taxon>Acidobacteriaceae</taxon>
        <taxon>Terriglobus</taxon>
    </lineage>
</organism>
<dbReference type="EMBL" id="CP003379">
    <property type="protein sequence ID" value="AFL86822.1"/>
    <property type="molecule type" value="Genomic_DNA"/>
</dbReference>
<feature type="region of interest" description="Disordered" evidence="1">
    <location>
        <begin position="1"/>
        <end position="35"/>
    </location>
</feature>